<dbReference type="PANTHER" id="PTHR31490">
    <property type="entry name" value="GLYCOSYL HYDROLASE"/>
    <property type="match status" value="1"/>
</dbReference>
<dbReference type="GO" id="GO:0005975">
    <property type="term" value="P:carbohydrate metabolic process"/>
    <property type="evidence" value="ECO:0007669"/>
    <property type="project" value="InterPro"/>
</dbReference>
<organism evidence="2 3">
    <name type="scientific">Canna indica</name>
    <name type="common">Indian-shot</name>
    <dbReference type="NCBI Taxonomy" id="4628"/>
    <lineage>
        <taxon>Eukaryota</taxon>
        <taxon>Viridiplantae</taxon>
        <taxon>Streptophyta</taxon>
        <taxon>Embryophyta</taxon>
        <taxon>Tracheophyta</taxon>
        <taxon>Spermatophyta</taxon>
        <taxon>Magnoliopsida</taxon>
        <taxon>Liliopsida</taxon>
        <taxon>Zingiberales</taxon>
        <taxon>Cannaceae</taxon>
        <taxon>Canna</taxon>
    </lineage>
</organism>
<gene>
    <name evidence="2" type="ORF">Cni_G20699</name>
</gene>
<evidence type="ECO:0000313" key="2">
    <source>
        <dbReference type="EMBL" id="WOL11935.1"/>
    </source>
</evidence>
<feature type="region of interest" description="Disordered" evidence="1">
    <location>
        <begin position="74"/>
        <end position="95"/>
    </location>
</feature>
<dbReference type="Gene3D" id="3.20.20.80">
    <property type="entry name" value="Glycosidases"/>
    <property type="match status" value="1"/>
</dbReference>
<dbReference type="Proteomes" id="UP001327560">
    <property type="component" value="Chromosome 6"/>
</dbReference>
<evidence type="ECO:0000313" key="3">
    <source>
        <dbReference type="Proteomes" id="UP001327560"/>
    </source>
</evidence>
<protein>
    <submittedName>
        <fullName evidence="2">Endo-1 4-beta-xylanase A</fullName>
    </submittedName>
</protein>
<sequence>MLAGLQIFPVDRKAQFKHLMKLTDQGSFNYTDVDELLALCKSNDIDARGYCIFWGSGERGVELGPLPQRHRSLLRRSETSQWPSREIQGPIPPYDVNNEMLHRPFFVHKRNKREANGN</sequence>
<dbReference type="AlphaFoldDB" id="A0AAQ3KNL4"/>
<name>A0AAQ3KNL4_9LILI</name>
<dbReference type="GO" id="GO:0004553">
    <property type="term" value="F:hydrolase activity, hydrolyzing O-glycosyl compounds"/>
    <property type="evidence" value="ECO:0007669"/>
    <property type="project" value="InterPro"/>
</dbReference>
<dbReference type="PANTHER" id="PTHR31490:SF1">
    <property type="entry name" value="ENDO-1,4-BETA-XYLANASE 1"/>
    <property type="match status" value="1"/>
</dbReference>
<dbReference type="InterPro" id="IPR017853">
    <property type="entry name" value="GH"/>
</dbReference>
<dbReference type="InterPro" id="IPR044846">
    <property type="entry name" value="GH10"/>
</dbReference>
<proteinExistence type="predicted"/>
<accession>A0AAQ3KNL4</accession>
<reference evidence="2 3" key="1">
    <citation type="submission" date="2023-10" db="EMBL/GenBank/DDBJ databases">
        <title>Chromosome-scale genome assembly provides insights into flower coloration mechanisms of Canna indica.</title>
        <authorList>
            <person name="Li C."/>
        </authorList>
    </citation>
    <scope>NUCLEOTIDE SEQUENCE [LARGE SCALE GENOMIC DNA]</scope>
    <source>
        <tissue evidence="2">Flower</tissue>
    </source>
</reference>
<dbReference type="SUPFAM" id="SSF51445">
    <property type="entry name" value="(Trans)glycosidases"/>
    <property type="match status" value="1"/>
</dbReference>
<keyword evidence="3" id="KW-1185">Reference proteome</keyword>
<evidence type="ECO:0000256" key="1">
    <source>
        <dbReference type="SAM" id="MobiDB-lite"/>
    </source>
</evidence>
<dbReference type="EMBL" id="CP136895">
    <property type="protein sequence ID" value="WOL11935.1"/>
    <property type="molecule type" value="Genomic_DNA"/>
</dbReference>